<dbReference type="Gene3D" id="3.40.50.150">
    <property type="entry name" value="Vaccinia Virus protein VP39"/>
    <property type="match status" value="1"/>
</dbReference>
<proteinExistence type="predicted"/>
<reference evidence="1 2" key="1">
    <citation type="submission" date="2017-03" db="EMBL/GenBank/DDBJ databases">
        <authorList>
            <person name="Afonso C.L."/>
            <person name="Miller P.J."/>
            <person name="Scott M.A."/>
            <person name="Spackman E."/>
            <person name="Goraichik I."/>
            <person name="Dimitrov K.M."/>
            <person name="Suarez D.L."/>
            <person name="Swayne D.E."/>
        </authorList>
    </citation>
    <scope>NUCLEOTIDE SEQUENCE [LARGE SCALE GENOMIC DNA]</scope>
    <source>
        <strain evidence="1 2">CECT 8110</strain>
    </source>
</reference>
<dbReference type="AlphaFoldDB" id="A0A1X6YBT2"/>
<evidence type="ECO:0000313" key="1">
    <source>
        <dbReference type="EMBL" id="SLN15909.1"/>
    </source>
</evidence>
<keyword evidence="2" id="KW-1185">Reference proteome</keyword>
<dbReference type="RefSeq" id="WP_139837372.1">
    <property type="nucleotide sequence ID" value="NZ_FWFU01000001.1"/>
</dbReference>
<organism evidence="1 2">
    <name type="scientific">Roseovarius halotolerans</name>
    <dbReference type="NCBI Taxonomy" id="505353"/>
    <lineage>
        <taxon>Bacteria</taxon>
        <taxon>Pseudomonadati</taxon>
        <taxon>Pseudomonadota</taxon>
        <taxon>Alphaproteobacteria</taxon>
        <taxon>Rhodobacterales</taxon>
        <taxon>Roseobacteraceae</taxon>
        <taxon>Roseovarius</taxon>
    </lineage>
</organism>
<evidence type="ECO:0000313" key="2">
    <source>
        <dbReference type="Proteomes" id="UP000193207"/>
    </source>
</evidence>
<sequence>MALNPNIIELFRRLPRRKGRVLTLGEQTVMFSSARLAEMLGQRDLRKDLTQTDVFEALGFDDVQSLDVSDYEGSDHIFDLNQPEAPAHLLGQYDMVFTGGTLEHVFHISHALQHAASFVRPGGCLVHLSPANNWMQHGFYQPGPEWLSAYFQQNGWQIEISAVIDVIDKTHWIVQPPRRAFRGIRQMLYGVGVRSEEATIDTVPVQNLYIRKHESDDSETRFDQFPAIEIHNGDVIEAAG</sequence>
<evidence type="ECO:0008006" key="3">
    <source>
        <dbReference type="Google" id="ProtNLM"/>
    </source>
</evidence>
<dbReference type="OrthoDB" id="8842400at2"/>
<dbReference type="SUPFAM" id="SSF53335">
    <property type="entry name" value="S-adenosyl-L-methionine-dependent methyltransferases"/>
    <property type="match status" value="1"/>
</dbReference>
<dbReference type="Proteomes" id="UP000193207">
    <property type="component" value="Unassembled WGS sequence"/>
</dbReference>
<dbReference type="InterPro" id="IPR029063">
    <property type="entry name" value="SAM-dependent_MTases_sf"/>
</dbReference>
<dbReference type="EMBL" id="FWFU01000001">
    <property type="protein sequence ID" value="SLN15909.1"/>
    <property type="molecule type" value="Genomic_DNA"/>
</dbReference>
<protein>
    <recommendedName>
        <fullName evidence="3">Methyltransferase domain protein</fullName>
    </recommendedName>
</protein>
<gene>
    <name evidence="1" type="ORF">ROH8110_00398</name>
</gene>
<name>A0A1X6YBT2_9RHOB</name>
<accession>A0A1X6YBT2</accession>